<keyword evidence="4" id="KW-1185">Reference proteome</keyword>
<dbReference type="InterPro" id="IPR051851">
    <property type="entry name" value="EFR3_Homologs"/>
</dbReference>
<dbReference type="GO" id="GO:0005886">
    <property type="term" value="C:plasma membrane"/>
    <property type="evidence" value="ECO:0007669"/>
    <property type="project" value="TreeGrafter"/>
</dbReference>
<dbReference type="PANTHER" id="PTHR12444:SF8">
    <property type="entry name" value="PROTEIN EFR3 HOMOLOG CMP44E"/>
    <property type="match status" value="1"/>
</dbReference>
<evidence type="ECO:0000256" key="2">
    <source>
        <dbReference type="SAM" id="MobiDB-lite"/>
    </source>
</evidence>
<dbReference type="InterPro" id="IPR011989">
    <property type="entry name" value="ARM-like"/>
</dbReference>
<comment type="caution">
    <text evidence="3">The sequence shown here is derived from an EMBL/GenBank/DDBJ whole genome shotgun (WGS) entry which is preliminary data.</text>
</comment>
<gene>
    <name evidence="3" type="ORF">AMK59_4857</name>
</gene>
<dbReference type="InterPro" id="IPR049152">
    <property type="entry name" value="EFR3-like_ARM"/>
</dbReference>
<dbReference type="Pfam" id="PF21052">
    <property type="entry name" value="EFR3_ARM"/>
    <property type="match status" value="1"/>
</dbReference>
<evidence type="ECO:0008006" key="5">
    <source>
        <dbReference type="Google" id="ProtNLM"/>
    </source>
</evidence>
<dbReference type="InterPro" id="IPR016024">
    <property type="entry name" value="ARM-type_fold"/>
</dbReference>
<dbReference type="Proteomes" id="UP000051574">
    <property type="component" value="Unassembled WGS sequence"/>
</dbReference>
<feature type="compositionally biased region" description="Basic and acidic residues" evidence="2">
    <location>
        <begin position="714"/>
        <end position="731"/>
    </location>
</feature>
<dbReference type="PANTHER" id="PTHR12444">
    <property type="entry name" value="PROTEIN EFR3 HOMOLOG CMP44E"/>
    <property type="match status" value="1"/>
</dbReference>
<feature type="region of interest" description="Disordered" evidence="2">
    <location>
        <begin position="761"/>
        <end position="780"/>
    </location>
</feature>
<evidence type="ECO:0000256" key="1">
    <source>
        <dbReference type="ARBA" id="ARBA00010216"/>
    </source>
</evidence>
<dbReference type="AlphaFoldDB" id="A0A0T6B617"/>
<dbReference type="SUPFAM" id="SSF48371">
    <property type="entry name" value="ARM repeat"/>
    <property type="match status" value="1"/>
</dbReference>
<organism evidence="3 4">
    <name type="scientific">Oryctes borbonicus</name>
    <dbReference type="NCBI Taxonomy" id="1629725"/>
    <lineage>
        <taxon>Eukaryota</taxon>
        <taxon>Metazoa</taxon>
        <taxon>Ecdysozoa</taxon>
        <taxon>Arthropoda</taxon>
        <taxon>Hexapoda</taxon>
        <taxon>Insecta</taxon>
        <taxon>Pterygota</taxon>
        <taxon>Neoptera</taxon>
        <taxon>Endopterygota</taxon>
        <taxon>Coleoptera</taxon>
        <taxon>Polyphaga</taxon>
        <taxon>Scarabaeiformia</taxon>
        <taxon>Scarabaeidae</taxon>
        <taxon>Dynastinae</taxon>
        <taxon>Oryctes</taxon>
    </lineage>
</organism>
<proteinExistence type="inferred from homology"/>
<comment type="similarity">
    <text evidence="1">Belongs to the EFR3 family.</text>
</comment>
<sequence length="780" mass="88090">MFGCCGCCSALRPRYKRLVDNIFPVTPQDGLVKANLEKLTFYSLSSPEKLDRIGEYLYQKAARDIYRKRYGFVIIAMEAMDQLLLACHAQQLNLFVESFLKMVQKLLESTEPQLQILATQSFVKFANIEEDTPSYHRRYDFFVSKFSAMCHSGVANDTRNKIRIAGIQGLQAVVRKTVSDDLVENIWEPVHMDKIVPSLLFNMQESTFHTNESGEEMPVPEEQSNDPPMLAETCMRELVSRASFGHIRAVLKPVLRHFDLHKLWVPNLFAIHTFRIIIFSIQAQYSYTVVETLMAHLDENSKSSPTIRTSIVDVLSKIIAIAAGESVGPSVLEIINSLLNHLRDSVKHGTSQMEEKMYQDALINALGEFANHLPDYQKIEIMMFIMNKIPFPLNENRSPADNLLQSMLLKSLLKVGTKYQTIHLNTTFPVSFLEPLLRMSLAPDPDMRLLVQKILHTLIDRHNNLEKLTKPYVDTNEISLTLEKSSRPDLIFINKHGPIIYDALYTSLQMDSNAVKNIEAVYTTLALLCVELASSETAIDLLQLVLGIQSLSLNSTVLSNAQKFNLHAVVISLLTLVPLVVNIQPLLDYAEKLVASRKQEAPHLLPDLQEQYPANCELANKLPHLLVDQMALCEYVKSGGLDPTRLAQTSPYGAGGPGAVLGNPRRSWVEVGARGSVVEIGNAAEVDSVSSSPGVQRKLPEEELTFESMKKVLTEPPESRKEMEAERREQISHTFRTAPFSELVRKTQPKKKLQNKLNEIFENLQRNENPRKTINKQHIH</sequence>
<dbReference type="OrthoDB" id="19232at2759"/>
<evidence type="ECO:0000313" key="3">
    <source>
        <dbReference type="EMBL" id="KRT82742.1"/>
    </source>
</evidence>
<reference evidence="3 4" key="1">
    <citation type="submission" date="2015-09" db="EMBL/GenBank/DDBJ databases">
        <title>Draft genome of the scarab beetle Oryctes borbonicus.</title>
        <authorList>
            <person name="Meyer J.M."/>
            <person name="Markov G.V."/>
            <person name="Baskaran P."/>
            <person name="Herrmann M."/>
            <person name="Sommer R.J."/>
            <person name="Roedelsperger C."/>
        </authorList>
    </citation>
    <scope>NUCLEOTIDE SEQUENCE [LARGE SCALE GENOMIC DNA]</scope>
    <source>
        <strain evidence="3">OB123</strain>
        <tissue evidence="3">Whole animal</tissue>
    </source>
</reference>
<protein>
    <recommendedName>
        <fullName evidence="5">Protein EFR3 homolog cmp44E</fullName>
    </recommendedName>
</protein>
<dbReference type="EMBL" id="LJIG01009607">
    <property type="protein sequence ID" value="KRT82742.1"/>
    <property type="molecule type" value="Genomic_DNA"/>
</dbReference>
<name>A0A0T6B617_9SCAR</name>
<feature type="region of interest" description="Disordered" evidence="2">
    <location>
        <begin position="714"/>
        <end position="739"/>
    </location>
</feature>
<accession>A0A0T6B617</accession>
<dbReference type="Gene3D" id="1.25.10.10">
    <property type="entry name" value="Leucine-rich Repeat Variant"/>
    <property type="match status" value="1"/>
</dbReference>
<dbReference type="GO" id="GO:0072659">
    <property type="term" value="P:protein localization to plasma membrane"/>
    <property type="evidence" value="ECO:0007669"/>
    <property type="project" value="TreeGrafter"/>
</dbReference>
<evidence type="ECO:0000313" key="4">
    <source>
        <dbReference type="Proteomes" id="UP000051574"/>
    </source>
</evidence>